<reference evidence="1 2" key="1">
    <citation type="submission" date="2019-08" db="EMBL/GenBank/DDBJ databases">
        <title>Deep-cultivation of Planctomycetes and their phenomic and genomic characterization uncovers novel biology.</title>
        <authorList>
            <person name="Wiegand S."/>
            <person name="Jogler M."/>
            <person name="Boedeker C."/>
            <person name="Pinto D."/>
            <person name="Vollmers J."/>
            <person name="Rivas-Marin E."/>
            <person name="Kohn T."/>
            <person name="Peeters S.H."/>
            <person name="Heuer A."/>
            <person name="Rast P."/>
            <person name="Oberbeckmann S."/>
            <person name="Bunk B."/>
            <person name="Jeske O."/>
            <person name="Meyerdierks A."/>
            <person name="Storesund J.E."/>
            <person name="Kallscheuer N."/>
            <person name="Luecker S."/>
            <person name="Lage O.M."/>
            <person name="Pohl T."/>
            <person name="Merkel B.J."/>
            <person name="Hornburger P."/>
            <person name="Mueller R.-W."/>
            <person name="Bruemmer F."/>
            <person name="Labrenz M."/>
            <person name="Spormann A.M."/>
            <person name="Op den Camp H."/>
            <person name="Overmann J."/>
            <person name="Amann R."/>
            <person name="Jetten M.S.M."/>
            <person name="Mascher T."/>
            <person name="Medema M.H."/>
            <person name="Devos D.P."/>
            <person name="Kaster A.-K."/>
            <person name="Ovreas L."/>
            <person name="Rohde M."/>
            <person name="Galperin M.Y."/>
            <person name="Jogler C."/>
        </authorList>
    </citation>
    <scope>NUCLEOTIDE SEQUENCE [LARGE SCALE GENOMIC DNA]</scope>
    <source>
        <strain evidence="1 2">DSM 8797</strain>
    </source>
</reference>
<keyword evidence="2" id="KW-1185">Reference proteome</keyword>
<proteinExistence type="predicted"/>
<name>A0ABX5YKY3_9PLAN</name>
<evidence type="ECO:0000313" key="2">
    <source>
        <dbReference type="Proteomes" id="UP000322887"/>
    </source>
</evidence>
<protein>
    <submittedName>
        <fullName evidence="1">Uncharacterized protein</fullName>
    </submittedName>
</protein>
<organism evidence="1 2">
    <name type="scientific">Gimesia maris</name>
    <dbReference type="NCBI Taxonomy" id="122"/>
    <lineage>
        <taxon>Bacteria</taxon>
        <taxon>Pseudomonadati</taxon>
        <taxon>Planctomycetota</taxon>
        <taxon>Planctomycetia</taxon>
        <taxon>Planctomycetales</taxon>
        <taxon>Planctomycetaceae</taxon>
        <taxon>Gimesia</taxon>
    </lineage>
</organism>
<dbReference type="EMBL" id="CP042910">
    <property type="protein sequence ID" value="QEG16337.1"/>
    <property type="molecule type" value="Genomic_DNA"/>
</dbReference>
<gene>
    <name evidence="1" type="ORF">GmarT_22000</name>
</gene>
<dbReference type="Proteomes" id="UP000322887">
    <property type="component" value="Chromosome"/>
</dbReference>
<sequence length="46" mass="5414">MQFGVTTGNWKLTVKSPIKEQLIKVQTERFPSEYPFRVFRVIRGSN</sequence>
<accession>A0ABX5YKY3</accession>
<evidence type="ECO:0000313" key="1">
    <source>
        <dbReference type="EMBL" id="QEG16337.1"/>
    </source>
</evidence>